<proteinExistence type="predicted"/>
<dbReference type="InterPro" id="IPR003953">
    <property type="entry name" value="FAD-dep_OxRdtase_2_FAD-bd"/>
</dbReference>
<dbReference type="Gene3D" id="3.50.50.60">
    <property type="entry name" value="FAD/NAD(P)-binding domain"/>
    <property type="match status" value="1"/>
</dbReference>
<evidence type="ECO:0000313" key="7">
    <source>
        <dbReference type="Proteomes" id="UP001524383"/>
    </source>
</evidence>
<dbReference type="InterPro" id="IPR027477">
    <property type="entry name" value="Succ_DH/fumarate_Rdtase_cat_sf"/>
</dbReference>
<sequence length="542" mass="57824">MGVITTEDCHVLVIGSGGAGIRAALEAAQYGETILIGKTIAGKGGCTVMAEGGYNAVLREADTIVGHLEDTLKGGAYLNDRALADVLVNEAPDRMADLVRMGAVFDAEESCMIAQRPFGGQRFPRTCYAGDRTGHEIVMTLLERLRASEVIIRNEITALELATDGNRVCGAITSTREGEIGAITADAVVLATGGAGQIYDITTNSTAGTGDGYALGYRAGAELIDMEMVQFHPTGAVHPYDARGRLITEAVRGEGGILKNLHGERFMSRYDPERMELSTRDVVARSIATEVLEGRGTERGGVWLDVTHLAPEEIETRLPSMLEQYLAFGVDIRKEPMEVAPTAHHMMGGLRITPNCETSVLGLFACGEVAGGVHGANRLGGNALAETQVFGRRAGETAGRSKEQKNRIDPEQFDSVEEKIAAFGAGEMKPSDCVARMKRAMWDGAGIYRTAAALTATREAILELAASPLAASSGREILDAWTAQNMLLVAGMILDGALMRQESRGAHVRTDCAVRWGVEDSPYGHTRISPSYRGIELAGRIA</sequence>
<dbReference type="InterPro" id="IPR036188">
    <property type="entry name" value="FAD/NAD-bd_sf"/>
</dbReference>
<dbReference type="GO" id="GO:0044281">
    <property type="term" value="P:small molecule metabolic process"/>
    <property type="evidence" value="ECO:0007669"/>
    <property type="project" value="UniProtKB-ARBA"/>
</dbReference>
<protein>
    <submittedName>
        <fullName evidence="6">Fumarate reductase subunit A</fullName>
    </submittedName>
</protein>
<dbReference type="PRINTS" id="PR00368">
    <property type="entry name" value="FADPNR"/>
</dbReference>
<reference evidence="6 7" key="1">
    <citation type="submission" date="2019-08" db="EMBL/GenBank/DDBJ databases">
        <authorList>
            <person name="Chen S.-C."/>
            <person name="Lai M.-C."/>
            <person name="You Y.-T."/>
        </authorList>
    </citation>
    <scope>NUCLEOTIDE SEQUENCE [LARGE SCALE GENOMIC DNA]</scope>
    <source>
        <strain evidence="6 7">P2F9704a</strain>
    </source>
</reference>
<name>A0ABD4TNB4_9EURY</name>
<dbReference type="SUPFAM" id="SSF56425">
    <property type="entry name" value="Succinate dehydrogenase/fumarate reductase flavoprotein, catalytic domain"/>
    <property type="match status" value="1"/>
</dbReference>
<comment type="caution">
    <text evidence="6">The sequence shown here is derived from an EMBL/GenBank/DDBJ whole genome shotgun (WGS) entry which is preliminary data.</text>
</comment>
<evidence type="ECO:0000259" key="5">
    <source>
        <dbReference type="Pfam" id="PF02910"/>
    </source>
</evidence>
<organism evidence="6 7">
    <name type="scientific">Methanocalculus taiwanensis</name>
    <dbReference type="NCBI Taxonomy" id="106207"/>
    <lineage>
        <taxon>Archaea</taxon>
        <taxon>Methanobacteriati</taxon>
        <taxon>Methanobacteriota</taxon>
        <taxon>Stenosarchaea group</taxon>
        <taxon>Methanomicrobia</taxon>
        <taxon>Methanomicrobiales</taxon>
        <taxon>Methanocalculaceae</taxon>
        <taxon>Methanocalculus</taxon>
    </lineage>
</organism>
<dbReference type="AlphaFoldDB" id="A0ABD4TNB4"/>
<evidence type="ECO:0000259" key="4">
    <source>
        <dbReference type="Pfam" id="PF00890"/>
    </source>
</evidence>
<feature type="active site" description="Proton acceptor" evidence="3">
    <location>
        <position position="280"/>
    </location>
</feature>
<dbReference type="NCBIfam" id="NF004900">
    <property type="entry name" value="PRK06263.1"/>
    <property type="match status" value="1"/>
</dbReference>
<dbReference type="InterPro" id="IPR015939">
    <property type="entry name" value="Fum_Rdtase/Succ_DH_flav-like_C"/>
</dbReference>
<dbReference type="Proteomes" id="UP001524383">
    <property type="component" value="Unassembled WGS sequence"/>
</dbReference>
<keyword evidence="1" id="KW-0285">Flavoprotein</keyword>
<evidence type="ECO:0000256" key="1">
    <source>
        <dbReference type="ARBA" id="ARBA00022630"/>
    </source>
</evidence>
<dbReference type="InterPro" id="IPR030664">
    <property type="entry name" value="SdhA/FrdA/AprA"/>
</dbReference>
<dbReference type="RefSeq" id="WP_255332738.1">
    <property type="nucleotide sequence ID" value="NZ_VOTZ01000014.1"/>
</dbReference>
<dbReference type="PIRSF" id="PIRSF000171">
    <property type="entry name" value="SDHA_APRA_LASPO"/>
    <property type="match status" value="1"/>
</dbReference>
<dbReference type="Pfam" id="PF00890">
    <property type="entry name" value="FAD_binding_2"/>
    <property type="match status" value="1"/>
</dbReference>
<keyword evidence="2" id="KW-0560">Oxidoreductase</keyword>
<feature type="domain" description="Fumarate reductase/succinate dehydrogenase flavoprotein-like C-terminal" evidence="5">
    <location>
        <begin position="436"/>
        <end position="515"/>
    </location>
</feature>
<gene>
    <name evidence="6" type="ORF">FTO68_07280</name>
</gene>
<dbReference type="EMBL" id="VOTZ01000014">
    <property type="protein sequence ID" value="MCQ1538785.1"/>
    <property type="molecule type" value="Genomic_DNA"/>
</dbReference>
<accession>A0ABD4TNB4</accession>
<evidence type="ECO:0000256" key="3">
    <source>
        <dbReference type="PIRSR" id="PIRSR000171-1"/>
    </source>
</evidence>
<dbReference type="InterPro" id="IPR037099">
    <property type="entry name" value="Fum_R/Succ_DH_flav-like_C_sf"/>
</dbReference>
<dbReference type="GO" id="GO:0016491">
    <property type="term" value="F:oxidoreductase activity"/>
    <property type="evidence" value="ECO:0007669"/>
    <property type="project" value="UniProtKB-KW"/>
</dbReference>
<dbReference type="Gene3D" id="3.90.700.10">
    <property type="entry name" value="Succinate dehydrogenase/fumarate reductase flavoprotein, catalytic domain"/>
    <property type="match status" value="1"/>
</dbReference>
<evidence type="ECO:0000313" key="6">
    <source>
        <dbReference type="EMBL" id="MCQ1538785.1"/>
    </source>
</evidence>
<dbReference type="SUPFAM" id="SSF46977">
    <property type="entry name" value="Succinate dehydrogenase/fumarate reductase flavoprotein C-terminal domain"/>
    <property type="match status" value="1"/>
</dbReference>
<keyword evidence="7" id="KW-1185">Reference proteome</keyword>
<dbReference type="Pfam" id="PF02910">
    <property type="entry name" value="Succ_DH_flav_C"/>
    <property type="match status" value="1"/>
</dbReference>
<dbReference type="Gene3D" id="1.20.58.100">
    <property type="entry name" value="Fumarate reductase/succinate dehydrogenase flavoprotein-like, C-terminal domain"/>
    <property type="match status" value="1"/>
</dbReference>
<dbReference type="PRINTS" id="PR00411">
    <property type="entry name" value="PNDRDTASEI"/>
</dbReference>
<dbReference type="SUPFAM" id="SSF51905">
    <property type="entry name" value="FAD/NAD(P)-binding domain"/>
    <property type="match status" value="1"/>
</dbReference>
<evidence type="ECO:0000256" key="2">
    <source>
        <dbReference type="ARBA" id="ARBA00023002"/>
    </source>
</evidence>
<dbReference type="PANTHER" id="PTHR11632">
    <property type="entry name" value="SUCCINATE DEHYDROGENASE 2 FLAVOPROTEIN SUBUNIT"/>
    <property type="match status" value="1"/>
</dbReference>
<dbReference type="FunFam" id="3.90.700.10:FF:000002">
    <property type="entry name" value="L-aspartate oxidase"/>
    <property type="match status" value="1"/>
</dbReference>
<feature type="domain" description="FAD-dependent oxidoreductase 2 FAD-binding" evidence="4">
    <location>
        <begin position="10"/>
        <end position="384"/>
    </location>
</feature>
<dbReference type="PANTHER" id="PTHR11632:SF51">
    <property type="entry name" value="SUCCINATE DEHYDROGENASE [UBIQUINONE] FLAVOPROTEIN SUBUNIT, MITOCHONDRIAL"/>
    <property type="match status" value="1"/>
</dbReference>